<gene>
    <name evidence="1" type="ORF">PPL_00219</name>
</gene>
<dbReference type="Proteomes" id="UP000001396">
    <property type="component" value="Unassembled WGS sequence"/>
</dbReference>
<evidence type="ECO:0000313" key="2">
    <source>
        <dbReference type="Proteomes" id="UP000001396"/>
    </source>
</evidence>
<dbReference type="AlphaFoldDB" id="D3AVV4"/>
<sequence>MSIIYDYGYLFLKLQYLGYSNYLQVIRSSNVFSVENKSKKEIVDYIDQIVPNGAISTFREPYNHCGAICLLDNGSRSIINGEIRFQAQVPKDIDGEDGWRLRGNKYLEMVILEEL</sequence>
<organism evidence="1 2">
    <name type="scientific">Heterostelium pallidum (strain ATCC 26659 / Pp 5 / PN500)</name>
    <name type="common">Cellular slime mold</name>
    <name type="synonym">Polysphondylium pallidum</name>
    <dbReference type="NCBI Taxonomy" id="670386"/>
    <lineage>
        <taxon>Eukaryota</taxon>
        <taxon>Amoebozoa</taxon>
        <taxon>Evosea</taxon>
        <taxon>Eumycetozoa</taxon>
        <taxon>Dictyostelia</taxon>
        <taxon>Acytosteliales</taxon>
        <taxon>Acytosteliaceae</taxon>
        <taxon>Heterostelium</taxon>
    </lineage>
</organism>
<proteinExistence type="predicted"/>
<keyword evidence="2" id="KW-1185">Reference proteome</keyword>
<accession>D3AVV4</accession>
<dbReference type="GeneID" id="31355753"/>
<dbReference type="RefSeq" id="XP_020438532.1">
    <property type="nucleotide sequence ID" value="XM_020571258.1"/>
</dbReference>
<reference evidence="1 2" key="1">
    <citation type="journal article" date="2011" name="Genome Res.">
        <title>Phylogeny-wide analysis of social amoeba genomes highlights ancient origins for complex intercellular communication.</title>
        <authorList>
            <person name="Heidel A.J."/>
            <person name="Lawal H.M."/>
            <person name="Felder M."/>
            <person name="Schilde C."/>
            <person name="Helps N.R."/>
            <person name="Tunggal B."/>
            <person name="Rivero F."/>
            <person name="John U."/>
            <person name="Schleicher M."/>
            <person name="Eichinger L."/>
            <person name="Platzer M."/>
            <person name="Noegel A.A."/>
            <person name="Schaap P."/>
            <person name="Gloeckner G."/>
        </authorList>
    </citation>
    <scope>NUCLEOTIDE SEQUENCE [LARGE SCALE GENOMIC DNA]</scope>
    <source>
        <strain evidence="2">ATCC 26659 / Pp 5 / PN500</strain>
    </source>
</reference>
<evidence type="ECO:0000313" key="1">
    <source>
        <dbReference type="EMBL" id="EFA86427.1"/>
    </source>
</evidence>
<dbReference type="EMBL" id="ADBJ01000002">
    <property type="protein sequence ID" value="EFA86427.1"/>
    <property type="molecule type" value="Genomic_DNA"/>
</dbReference>
<protein>
    <submittedName>
        <fullName evidence="1">Uncharacterized protein</fullName>
    </submittedName>
</protein>
<name>D3AVV4_HETP5</name>
<comment type="caution">
    <text evidence="1">The sequence shown here is derived from an EMBL/GenBank/DDBJ whole genome shotgun (WGS) entry which is preliminary data.</text>
</comment>
<dbReference type="InParanoid" id="D3AVV4"/>